<dbReference type="AlphaFoldDB" id="A0AAN6NPY1"/>
<dbReference type="EMBL" id="MU859235">
    <property type="protein sequence ID" value="KAK3948959.1"/>
    <property type="molecule type" value="Genomic_DNA"/>
</dbReference>
<evidence type="ECO:0000259" key="2">
    <source>
        <dbReference type="Pfam" id="PF26082"/>
    </source>
</evidence>
<evidence type="ECO:0000313" key="3">
    <source>
        <dbReference type="EMBL" id="KAK3948959.1"/>
    </source>
</evidence>
<protein>
    <recommendedName>
        <fullName evidence="2">Oxidoreductase acuF-like C2H2 type zinc-finger domain-containing protein</fullName>
    </recommendedName>
</protein>
<feature type="domain" description="Oxidoreductase acuF-like C2H2 type zinc-finger" evidence="2">
    <location>
        <begin position="268"/>
        <end position="295"/>
    </location>
</feature>
<gene>
    <name evidence="3" type="ORF">QBC32DRAFT_201193</name>
</gene>
<keyword evidence="4" id="KW-1185">Reference proteome</keyword>
<proteinExistence type="predicted"/>
<accession>A0AAN6NPY1</accession>
<dbReference type="InterPro" id="IPR058925">
    <property type="entry name" value="zf-C2H2_AcuF"/>
</dbReference>
<comment type="caution">
    <text evidence="3">The sequence shown here is derived from an EMBL/GenBank/DDBJ whole genome shotgun (WGS) entry which is preliminary data.</text>
</comment>
<sequence>DTRSLVSSLLTRFKLWAGNLGAHRASGTRSLEYKLRDASMLRDHIVSLLQDLCTSIDEGDTLGNDNEPDSDRDSLDEELEKLWTDEGQDPDDRSDLDLALSGIRNAVDCLLRLSASIRNPAPHDHFNSRVAADYGAIFKLADKNHISEKYTHLDQVVVERLAKSMTRRRQYFKYRQEHASRIADGVEDIGEGVECDDATEYTANRTTISSLPGHLKDEALAAAAAEMADAYTDLDDARSLASETSYAQTDINSTELRVPRPPPGSLHRPFKCPFCHMIITIDNRHQWKKHVFRDLQPYNCLDQSCRLPYQQFSRRSQWMEHMRREHWRVWHCSLGCANATFDSAKQLIEHNKSDHAANPDEDGTMALSSVPDISKARGPCPLCLEVTIANDKIYGKHVGDHLERLALFVLPSVEYGDSSDDNGFQDDSDDDDDDDDDTSDGGIDND</sequence>
<reference evidence="3" key="2">
    <citation type="submission" date="2023-06" db="EMBL/GenBank/DDBJ databases">
        <authorList>
            <consortium name="Lawrence Berkeley National Laboratory"/>
            <person name="Mondo S.J."/>
            <person name="Hensen N."/>
            <person name="Bonometti L."/>
            <person name="Westerberg I."/>
            <person name="Brannstrom I.O."/>
            <person name="Guillou S."/>
            <person name="Cros-Aarteil S."/>
            <person name="Calhoun S."/>
            <person name="Haridas S."/>
            <person name="Kuo A."/>
            <person name="Pangilinan J."/>
            <person name="Riley R."/>
            <person name="Labutti K."/>
            <person name="Andreopoulos B."/>
            <person name="Lipzen A."/>
            <person name="Chen C."/>
            <person name="Yanf M."/>
            <person name="Daum C."/>
            <person name="Ng V."/>
            <person name="Clum A."/>
            <person name="Steindorff A."/>
            <person name="Ohm R."/>
            <person name="Martin F."/>
            <person name="Silar P."/>
            <person name="Natvig D."/>
            <person name="Lalanne C."/>
            <person name="Gautier V."/>
            <person name="Ament-Velasquez S.L."/>
            <person name="Kruys A."/>
            <person name="Hutchinson M.I."/>
            <person name="Powell A.J."/>
            <person name="Barry K."/>
            <person name="Miller A.N."/>
            <person name="Grigoriev I.V."/>
            <person name="Debuchy R."/>
            <person name="Gladieux P."/>
            <person name="Thoren M.H."/>
            <person name="Johannesson H."/>
        </authorList>
    </citation>
    <scope>NUCLEOTIDE SEQUENCE</scope>
    <source>
        <strain evidence="3">CBS 626.80</strain>
    </source>
</reference>
<feature type="non-terminal residue" evidence="3">
    <location>
        <position position="1"/>
    </location>
</feature>
<name>A0AAN6NPY1_9PEZI</name>
<evidence type="ECO:0000313" key="4">
    <source>
        <dbReference type="Proteomes" id="UP001303222"/>
    </source>
</evidence>
<feature type="non-terminal residue" evidence="3">
    <location>
        <position position="446"/>
    </location>
</feature>
<dbReference type="Pfam" id="PF26082">
    <property type="entry name" value="zf-C2H2_AcuF"/>
    <property type="match status" value="1"/>
</dbReference>
<feature type="compositionally biased region" description="Acidic residues" evidence="1">
    <location>
        <begin position="417"/>
        <end position="446"/>
    </location>
</feature>
<dbReference type="Proteomes" id="UP001303222">
    <property type="component" value="Unassembled WGS sequence"/>
</dbReference>
<feature type="region of interest" description="Disordered" evidence="1">
    <location>
        <begin position="415"/>
        <end position="446"/>
    </location>
</feature>
<evidence type="ECO:0000256" key="1">
    <source>
        <dbReference type="SAM" id="MobiDB-lite"/>
    </source>
</evidence>
<dbReference type="PANTHER" id="PTHR35391:SF7">
    <property type="entry name" value="C2H2-TYPE DOMAIN-CONTAINING PROTEIN"/>
    <property type="match status" value="1"/>
</dbReference>
<dbReference type="PANTHER" id="PTHR35391">
    <property type="entry name" value="C2H2-TYPE DOMAIN-CONTAINING PROTEIN-RELATED"/>
    <property type="match status" value="1"/>
</dbReference>
<organism evidence="3 4">
    <name type="scientific">Pseudoneurospora amorphoporcata</name>
    <dbReference type="NCBI Taxonomy" id="241081"/>
    <lineage>
        <taxon>Eukaryota</taxon>
        <taxon>Fungi</taxon>
        <taxon>Dikarya</taxon>
        <taxon>Ascomycota</taxon>
        <taxon>Pezizomycotina</taxon>
        <taxon>Sordariomycetes</taxon>
        <taxon>Sordariomycetidae</taxon>
        <taxon>Sordariales</taxon>
        <taxon>Sordariaceae</taxon>
        <taxon>Pseudoneurospora</taxon>
    </lineage>
</organism>
<reference evidence="3" key="1">
    <citation type="journal article" date="2023" name="Mol. Phylogenet. Evol.">
        <title>Genome-scale phylogeny and comparative genomics of the fungal order Sordariales.</title>
        <authorList>
            <person name="Hensen N."/>
            <person name="Bonometti L."/>
            <person name="Westerberg I."/>
            <person name="Brannstrom I.O."/>
            <person name="Guillou S."/>
            <person name="Cros-Aarteil S."/>
            <person name="Calhoun S."/>
            <person name="Haridas S."/>
            <person name="Kuo A."/>
            <person name="Mondo S."/>
            <person name="Pangilinan J."/>
            <person name="Riley R."/>
            <person name="LaButti K."/>
            <person name="Andreopoulos B."/>
            <person name="Lipzen A."/>
            <person name="Chen C."/>
            <person name="Yan M."/>
            <person name="Daum C."/>
            <person name="Ng V."/>
            <person name="Clum A."/>
            <person name="Steindorff A."/>
            <person name="Ohm R.A."/>
            <person name="Martin F."/>
            <person name="Silar P."/>
            <person name="Natvig D.O."/>
            <person name="Lalanne C."/>
            <person name="Gautier V."/>
            <person name="Ament-Velasquez S.L."/>
            <person name="Kruys A."/>
            <person name="Hutchinson M.I."/>
            <person name="Powell A.J."/>
            <person name="Barry K."/>
            <person name="Miller A.N."/>
            <person name="Grigoriev I.V."/>
            <person name="Debuchy R."/>
            <person name="Gladieux P."/>
            <person name="Hiltunen Thoren M."/>
            <person name="Johannesson H."/>
        </authorList>
    </citation>
    <scope>NUCLEOTIDE SEQUENCE</scope>
    <source>
        <strain evidence="3">CBS 626.80</strain>
    </source>
</reference>